<keyword evidence="7" id="KW-1185">Reference proteome</keyword>
<dbReference type="CDD" id="cd05466">
    <property type="entry name" value="PBP2_LTTR_substrate"/>
    <property type="match status" value="1"/>
</dbReference>
<feature type="domain" description="HTH lysR-type" evidence="5">
    <location>
        <begin position="3"/>
        <end position="60"/>
    </location>
</feature>
<dbReference type="PROSITE" id="PS50931">
    <property type="entry name" value="HTH_LYSR"/>
    <property type="match status" value="1"/>
</dbReference>
<dbReference type="EMBL" id="BSPQ01000005">
    <property type="protein sequence ID" value="GLS90785.1"/>
    <property type="molecule type" value="Genomic_DNA"/>
</dbReference>
<evidence type="ECO:0000256" key="4">
    <source>
        <dbReference type="ARBA" id="ARBA00023163"/>
    </source>
</evidence>
<keyword evidence="2" id="KW-0805">Transcription regulation</keyword>
<reference evidence="7" key="1">
    <citation type="journal article" date="2019" name="Int. J. Syst. Evol. Microbiol.">
        <title>The Global Catalogue of Microorganisms (GCM) 10K type strain sequencing project: providing services to taxonomists for standard genome sequencing and annotation.</title>
        <authorList>
            <consortium name="The Broad Institute Genomics Platform"/>
            <consortium name="The Broad Institute Genome Sequencing Center for Infectious Disease"/>
            <person name="Wu L."/>
            <person name="Ma J."/>
        </authorList>
    </citation>
    <scope>NUCLEOTIDE SEQUENCE [LARGE SCALE GENOMIC DNA]</scope>
    <source>
        <strain evidence="7">NBRC 103166</strain>
    </source>
</reference>
<comment type="similarity">
    <text evidence="1">Belongs to the LysR transcriptional regulatory family.</text>
</comment>
<dbReference type="InterPro" id="IPR036390">
    <property type="entry name" value="WH_DNA-bd_sf"/>
</dbReference>
<dbReference type="SUPFAM" id="SSF46785">
    <property type="entry name" value="Winged helix' DNA-binding domain"/>
    <property type="match status" value="1"/>
</dbReference>
<comment type="caution">
    <text evidence="6">The sequence shown here is derived from an EMBL/GenBank/DDBJ whole genome shotgun (WGS) entry which is preliminary data.</text>
</comment>
<dbReference type="InterPro" id="IPR000847">
    <property type="entry name" value="LysR_HTH_N"/>
</dbReference>
<gene>
    <name evidence="6" type="ORF">GCM10007916_18520</name>
</gene>
<keyword evidence="3" id="KW-0238">DNA-binding</keyword>
<dbReference type="SUPFAM" id="SSF53850">
    <property type="entry name" value="Periplasmic binding protein-like II"/>
    <property type="match status" value="1"/>
</dbReference>
<dbReference type="Pfam" id="PF00126">
    <property type="entry name" value="HTH_1"/>
    <property type="match status" value="1"/>
</dbReference>
<dbReference type="Pfam" id="PF03466">
    <property type="entry name" value="LysR_substrate"/>
    <property type="match status" value="1"/>
</dbReference>
<name>A0ABQ6E0Q2_9GAMM</name>
<organism evidence="6 7">
    <name type="scientific">Psychromonas marina</name>
    <dbReference type="NCBI Taxonomy" id="88364"/>
    <lineage>
        <taxon>Bacteria</taxon>
        <taxon>Pseudomonadati</taxon>
        <taxon>Pseudomonadota</taxon>
        <taxon>Gammaproteobacteria</taxon>
        <taxon>Alteromonadales</taxon>
        <taxon>Psychromonadaceae</taxon>
        <taxon>Psychromonas</taxon>
    </lineage>
</organism>
<sequence>MHFSLEQLQAFVAVYEQLSFSKAALTLNKHRTTIGQVITNLEDQLAVTLFERLGRSVAPTEEGNLLFHYAKQALEQARVFDNVALSLSYGVLESITFAYPSMVPHQILAAIRIQLAKDFPMMRVNFVERGKAEIKEGLQNGDFHFGLVNIHDSTAIQSLSTSLIGHIEFIPFVQKDSEIAKLPSDKRLIAFRTTRQFVLKSLVDEGMKDKVLVSAKHEEIDELAVIIKFVQKGLGWALLPKLLSESEYSTNNIESVYCDEMKEGFKFPISLWSQHSKQTLTIRKSIIVAVDEYVKDIKQQLSEVT</sequence>
<accession>A0ABQ6E0Q2</accession>
<protein>
    <submittedName>
        <fullName evidence="6">LysR family transcriptional regulator</fullName>
    </submittedName>
</protein>
<evidence type="ECO:0000313" key="7">
    <source>
        <dbReference type="Proteomes" id="UP001157353"/>
    </source>
</evidence>
<proteinExistence type="inferred from homology"/>
<keyword evidence="4" id="KW-0804">Transcription</keyword>
<dbReference type="Proteomes" id="UP001157353">
    <property type="component" value="Unassembled WGS sequence"/>
</dbReference>
<dbReference type="Gene3D" id="3.40.190.290">
    <property type="match status" value="1"/>
</dbReference>
<evidence type="ECO:0000313" key="6">
    <source>
        <dbReference type="EMBL" id="GLS90785.1"/>
    </source>
</evidence>
<dbReference type="PANTHER" id="PTHR30126:SF91">
    <property type="entry name" value="LYSR FAMILY TRANSCRIPTIONAL REGULATOR"/>
    <property type="match status" value="1"/>
</dbReference>
<dbReference type="PANTHER" id="PTHR30126">
    <property type="entry name" value="HTH-TYPE TRANSCRIPTIONAL REGULATOR"/>
    <property type="match status" value="1"/>
</dbReference>
<evidence type="ECO:0000259" key="5">
    <source>
        <dbReference type="PROSITE" id="PS50931"/>
    </source>
</evidence>
<dbReference type="Gene3D" id="1.10.10.10">
    <property type="entry name" value="Winged helix-like DNA-binding domain superfamily/Winged helix DNA-binding domain"/>
    <property type="match status" value="1"/>
</dbReference>
<dbReference type="InterPro" id="IPR036388">
    <property type="entry name" value="WH-like_DNA-bd_sf"/>
</dbReference>
<evidence type="ECO:0000256" key="3">
    <source>
        <dbReference type="ARBA" id="ARBA00023125"/>
    </source>
</evidence>
<dbReference type="InterPro" id="IPR005119">
    <property type="entry name" value="LysR_subst-bd"/>
</dbReference>
<evidence type="ECO:0000256" key="1">
    <source>
        <dbReference type="ARBA" id="ARBA00009437"/>
    </source>
</evidence>
<evidence type="ECO:0000256" key="2">
    <source>
        <dbReference type="ARBA" id="ARBA00023015"/>
    </source>
</evidence>
<dbReference type="RefSeq" id="WP_284203903.1">
    <property type="nucleotide sequence ID" value="NZ_BSPQ01000005.1"/>
</dbReference>